<feature type="compositionally biased region" description="Basic and acidic residues" evidence="1">
    <location>
        <begin position="135"/>
        <end position="148"/>
    </location>
</feature>
<evidence type="ECO:0000313" key="2">
    <source>
        <dbReference type="EMBL" id="KAL2285926.1"/>
    </source>
</evidence>
<evidence type="ECO:0008006" key="4">
    <source>
        <dbReference type="Google" id="ProtNLM"/>
    </source>
</evidence>
<comment type="caution">
    <text evidence="2">The sequence shown here is derived from an EMBL/GenBank/DDBJ whole genome shotgun (WGS) entry which is preliminary data.</text>
</comment>
<feature type="region of interest" description="Disordered" evidence="1">
    <location>
        <begin position="118"/>
        <end position="164"/>
    </location>
</feature>
<reference evidence="2 3" key="1">
    <citation type="submission" date="2024-03" db="EMBL/GenBank/DDBJ databases">
        <title>A high-quality draft genome sequence of Diaporthe vaccinii, a causative agent of upright dieback and viscid rot disease in cranberry plants.</title>
        <authorList>
            <person name="Sarrasin M."/>
            <person name="Lang B.F."/>
            <person name="Burger G."/>
        </authorList>
    </citation>
    <scope>NUCLEOTIDE SEQUENCE [LARGE SCALE GENOMIC DNA]</scope>
    <source>
        <strain evidence="2 3">IS7</strain>
    </source>
</reference>
<dbReference type="Proteomes" id="UP001600888">
    <property type="component" value="Unassembled WGS sequence"/>
</dbReference>
<keyword evidence="3" id="KW-1185">Reference proteome</keyword>
<feature type="compositionally biased region" description="Basic and acidic residues" evidence="1">
    <location>
        <begin position="154"/>
        <end position="164"/>
    </location>
</feature>
<accession>A0ABR4EUJ0</accession>
<dbReference type="EMBL" id="JBAWTH010000027">
    <property type="protein sequence ID" value="KAL2285926.1"/>
    <property type="molecule type" value="Genomic_DNA"/>
</dbReference>
<evidence type="ECO:0000313" key="3">
    <source>
        <dbReference type="Proteomes" id="UP001600888"/>
    </source>
</evidence>
<name>A0ABR4EUJ0_9PEZI</name>
<organism evidence="2 3">
    <name type="scientific">Diaporthe vaccinii</name>
    <dbReference type="NCBI Taxonomy" id="105482"/>
    <lineage>
        <taxon>Eukaryota</taxon>
        <taxon>Fungi</taxon>
        <taxon>Dikarya</taxon>
        <taxon>Ascomycota</taxon>
        <taxon>Pezizomycotina</taxon>
        <taxon>Sordariomycetes</taxon>
        <taxon>Sordariomycetidae</taxon>
        <taxon>Diaporthales</taxon>
        <taxon>Diaporthaceae</taxon>
        <taxon>Diaporthe</taxon>
        <taxon>Diaporthe eres species complex</taxon>
    </lineage>
</organism>
<protein>
    <recommendedName>
        <fullName evidence="4">F-box domain-containing protein</fullName>
    </recommendedName>
</protein>
<feature type="compositionally biased region" description="Acidic residues" evidence="1">
    <location>
        <begin position="119"/>
        <end position="134"/>
    </location>
</feature>
<evidence type="ECO:0000256" key="1">
    <source>
        <dbReference type="SAM" id="MobiDB-lite"/>
    </source>
</evidence>
<gene>
    <name evidence="2" type="ORF">FJTKL_07418</name>
</gene>
<proteinExistence type="predicted"/>
<sequence>MPSASTKTTPSVKPTLCLLGMPSEIRLLIYSHIESPVLIHVVYVSKESDFPSDEERVCDLCWTHDAFSLLALSYTSSTLRKEVQPLLKRPIHLVNTKNLHFHARSEFLTPMSFGAIMPYDDETEEGEDDAEGETDDGRRADEEGDAGHNCDQSEQDHSSQALDHRRMQESNYLKQIGITIESGPADMEGPISQGASQQQCEVIHLLLAI</sequence>